<reference evidence="2" key="1">
    <citation type="submission" date="2016-09" db="EMBL/GenBank/DDBJ databases">
        <authorList>
            <person name="Varghese N."/>
            <person name="Submissions S."/>
        </authorList>
    </citation>
    <scope>NUCLEOTIDE SEQUENCE [LARGE SCALE GENOMIC DNA]</scope>
    <source>
        <strain evidence="2">JS23</strain>
    </source>
</reference>
<dbReference type="RefSeq" id="WP_139169799.1">
    <property type="nucleotide sequence ID" value="NZ_FNLO01000019.1"/>
</dbReference>
<dbReference type="AlphaFoldDB" id="A0A1H2PY14"/>
<gene>
    <name evidence="1" type="ORF">SAMN05216551_1198</name>
</gene>
<dbReference type="STRING" id="1770053.SAMN05216551_1198"/>
<dbReference type="Proteomes" id="UP000243719">
    <property type="component" value="Unassembled WGS sequence"/>
</dbReference>
<evidence type="ECO:0000313" key="2">
    <source>
        <dbReference type="Proteomes" id="UP000243719"/>
    </source>
</evidence>
<dbReference type="OrthoDB" id="9113328at2"/>
<dbReference type="EMBL" id="FNLO01000019">
    <property type="protein sequence ID" value="SDV51587.1"/>
    <property type="molecule type" value="Genomic_DNA"/>
</dbReference>
<evidence type="ECO:0000313" key="1">
    <source>
        <dbReference type="EMBL" id="SDV51587.1"/>
    </source>
</evidence>
<organism evidence="1 2">
    <name type="scientific">Chitinasiproducens palmae</name>
    <dbReference type="NCBI Taxonomy" id="1770053"/>
    <lineage>
        <taxon>Bacteria</taxon>
        <taxon>Pseudomonadati</taxon>
        <taxon>Pseudomonadota</taxon>
        <taxon>Betaproteobacteria</taxon>
        <taxon>Burkholderiales</taxon>
        <taxon>Burkholderiaceae</taxon>
        <taxon>Chitinasiproducens</taxon>
    </lineage>
</organism>
<sequence length="140" mass="15727">MAFSRKHHAQHCIVDAAAPARRSRTSGWPDYLTLLSTWQPFARLETKLARARKQDEPVLYQHILPGLDVLLCGVRGALPPYPRLAELRARCLEAIADALEQPLDRLAQGGYWYERDGFACLVFASCSREAVLADYGMATR</sequence>
<keyword evidence="2" id="KW-1185">Reference proteome</keyword>
<accession>A0A1H2PY14</accession>
<name>A0A1H2PY14_9BURK</name>
<protein>
    <submittedName>
        <fullName evidence="1">Uncharacterized protein</fullName>
    </submittedName>
</protein>
<proteinExistence type="predicted"/>